<reference evidence="2" key="1">
    <citation type="submission" date="2019-01" db="EMBL/GenBank/DDBJ databases">
        <title>Draft genome sequences of three monokaryotic isolates of the white-rot basidiomycete fungus Dichomitus squalens.</title>
        <authorList>
            <consortium name="DOE Joint Genome Institute"/>
            <person name="Lopez S.C."/>
            <person name="Andreopoulos B."/>
            <person name="Pangilinan J."/>
            <person name="Lipzen A."/>
            <person name="Riley R."/>
            <person name="Ahrendt S."/>
            <person name="Ng V."/>
            <person name="Barry K."/>
            <person name="Daum C."/>
            <person name="Grigoriev I.V."/>
            <person name="Hilden K.S."/>
            <person name="Makela M.R."/>
            <person name="de Vries R.P."/>
        </authorList>
    </citation>
    <scope>NUCLEOTIDE SEQUENCE [LARGE SCALE GENOMIC DNA]</scope>
    <source>
        <strain evidence="2">OM18370.1</strain>
    </source>
</reference>
<evidence type="ECO:0008006" key="3">
    <source>
        <dbReference type="Google" id="ProtNLM"/>
    </source>
</evidence>
<organism evidence="2">
    <name type="scientific">Dichomitus squalens</name>
    <dbReference type="NCBI Taxonomy" id="114155"/>
    <lineage>
        <taxon>Eukaryota</taxon>
        <taxon>Fungi</taxon>
        <taxon>Dikarya</taxon>
        <taxon>Basidiomycota</taxon>
        <taxon>Agaricomycotina</taxon>
        <taxon>Agaricomycetes</taxon>
        <taxon>Polyporales</taxon>
        <taxon>Polyporaceae</taxon>
        <taxon>Dichomitus</taxon>
    </lineage>
</organism>
<evidence type="ECO:0000256" key="1">
    <source>
        <dbReference type="SAM" id="SignalP"/>
    </source>
</evidence>
<gene>
    <name evidence="2" type="ORF">BD311DRAFT_759504</name>
</gene>
<feature type="chain" id="PRO_5020229002" description="Secreted protein" evidence="1">
    <location>
        <begin position="25"/>
        <end position="92"/>
    </location>
</feature>
<sequence length="92" mass="9812">MTTGRGSVGLSASMLLFCLHSTCKLLPGTTTGLQENTFRPATCLISLQAHIMTRAMRQRARASPSLFRHVAGWAVVAGPIVSPICNARKSSL</sequence>
<dbReference type="AlphaFoldDB" id="A0A4Q9MP67"/>
<keyword evidence="1" id="KW-0732">Signal</keyword>
<dbReference type="EMBL" id="ML143427">
    <property type="protein sequence ID" value="TBU27886.1"/>
    <property type="molecule type" value="Genomic_DNA"/>
</dbReference>
<feature type="signal peptide" evidence="1">
    <location>
        <begin position="1"/>
        <end position="24"/>
    </location>
</feature>
<proteinExistence type="predicted"/>
<name>A0A4Q9MP67_9APHY</name>
<accession>A0A4Q9MP67</accession>
<evidence type="ECO:0000313" key="2">
    <source>
        <dbReference type="EMBL" id="TBU27886.1"/>
    </source>
</evidence>
<protein>
    <recommendedName>
        <fullName evidence="3">Secreted protein</fullName>
    </recommendedName>
</protein>
<dbReference type="Proteomes" id="UP000292957">
    <property type="component" value="Unassembled WGS sequence"/>
</dbReference>